<protein>
    <submittedName>
        <fullName evidence="3">CUB_2 domain-containing protein</fullName>
    </submittedName>
</protein>
<dbReference type="STRING" id="1561998.A0A1I7TTT6"/>
<proteinExistence type="predicted"/>
<name>A0A1I7TTT6_9PELO</name>
<keyword evidence="2" id="KW-1185">Reference proteome</keyword>
<accession>A0A1I7TTT6</accession>
<dbReference type="eggNOG" id="KOG4297">
    <property type="taxonomic scope" value="Eukaryota"/>
</dbReference>
<dbReference type="InterPro" id="IPR055578">
    <property type="entry name" value="DUF7154"/>
</dbReference>
<feature type="domain" description="DUF7154" evidence="1">
    <location>
        <begin position="36"/>
        <end position="140"/>
    </location>
</feature>
<organism evidence="2 3">
    <name type="scientific">Caenorhabditis tropicalis</name>
    <dbReference type="NCBI Taxonomy" id="1561998"/>
    <lineage>
        <taxon>Eukaryota</taxon>
        <taxon>Metazoa</taxon>
        <taxon>Ecdysozoa</taxon>
        <taxon>Nematoda</taxon>
        <taxon>Chromadorea</taxon>
        <taxon>Rhabditida</taxon>
        <taxon>Rhabditina</taxon>
        <taxon>Rhabditomorpha</taxon>
        <taxon>Rhabditoidea</taxon>
        <taxon>Rhabditidae</taxon>
        <taxon>Peloderinae</taxon>
        <taxon>Caenorhabditis</taxon>
    </lineage>
</organism>
<dbReference type="Proteomes" id="UP000095282">
    <property type="component" value="Unplaced"/>
</dbReference>
<evidence type="ECO:0000259" key="1">
    <source>
        <dbReference type="Pfam" id="PF23673"/>
    </source>
</evidence>
<dbReference type="AlphaFoldDB" id="A0A1I7TTT6"/>
<dbReference type="Pfam" id="PF23673">
    <property type="entry name" value="DUF7154"/>
    <property type="match status" value="1"/>
</dbReference>
<evidence type="ECO:0000313" key="3">
    <source>
        <dbReference type="WBParaSite" id="Csp11.Scaffold629.g11711.t1"/>
    </source>
</evidence>
<sequence length="154" mass="17665">MYTIHSQILHWDIRVVRLEGLEQSPAFFNPYLIYSANPKVSGKGSIQLPLLSLPGTGQNFWFTMTMQDNGPMNVVKTSLLKWTIDGNTDQIGLLNGNAYGFTGGNYVCDWPNMQQSVYNMTLDYEYLDSKTRTLQIRIHQNNSTTLNYWPPYDN</sequence>
<reference evidence="3" key="1">
    <citation type="submission" date="2016-11" db="UniProtKB">
        <authorList>
            <consortium name="WormBaseParasite"/>
        </authorList>
    </citation>
    <scope>IDENTIFICATION</scope>
</reference>
<evidence type="ECO:0000313" key="2">
    <source>
        <dbReference type="Proteomes" id="UP000095282"/>
    </source>
</evidence>
<dbReference type="WBParaSite" id="Csp11.Scaffold629.g11711.t1">
    <property type="protein sequence ID" value="Csp11.Scaffold629.g11711.t1"/>
    <property type="gene ID" value="Csp11.Scaffold629.g11711"/>
</dbReference>